<organism evidence="16 17">
    <name type="scientific">Phototrophicus methaneseepsis</name>
    <dbReference type="NCBI Taxonomy" id="2710758"/>
    <lineage>
        <taxon>Bacteria</taxon>
        <taxon>Bacillati</taxon>
        <taxon>Chloroflexota</taxon>
        <taxon>Candidatus Thermofontia</taxon>
        <taxon>Phototrophicales</taxon>
        <taxon>Phototrophicaceae</taxon>
        <taxon>Phototrophicus</taxon>
    </lineage>
</organism>
<dbReference type="InterPro" id="IPR035965">
    <property type="entry name" value="PAS-like_dom_sf"/>
</dbReference>
<dbReference type="SUPFAM" id="SSF55785">
    <property type="entry name" value="PYP-like sensor domain (PAS domain)"/>
    <property type="match status" value="1"/>
</dbReference>
<evidence type="ECO:0000256" key="8">
    <source>
        <dbReference type="ARBA" id="ARBA00022777"/>
    </source>
</evidence>
<dbReference type="PANTHER" id="PTHR42878:SF7">
    <property type="entry name" value="SENSOR HISTIDINE KINASE GLRK"/>
    <property type="match status" value="1"/>
</dbReference>
<dbReference type="InterPro" id="IPR001610">
    <property type="entry name" value="PAC"/>
</dbReference>
<accession>A0A7S8EBE5</accession>
<dbReference type="SUPFAM" id="SSF47384">
    <property type="entry name" value="Homodimeric domain of signal transducing histidine kinase"/>
    <property type="match status" value="1"/>
</dbReference>
<dbReference type="SMART" id="SM00387">
    <property type="entry name" value="HATPase_c"/>
    <property type="match status" value="1"/>
</dbReference>
<dbReference type="Gene3D" id="3.30.565.10">
    <property type="entry name" value="Histidine kinase-like ATPase, C-terminal domain"/>
    <property type="match status" value="1"/>
</dbReference>
<name>A0A7S8EBE5_9CHLR</name>
<dbReference type="Pfam" id="PF02518">
    <property type="entry name" value="HATPase_c"/>
    <property type="match status" value="1"/>
</dbReference>
<keyword evidence="8" id="KW-0418">Kinase</keyword>
<dbReference type="InterPro" id="IPR036097">
    <property type="entry name" value="HisK_dim/P_sf"/>
</dbReference>
<dbReference type="EMBL" id="CP062983">
    <property type="protein sequence ID" value="QPC83841.1"/>
    <property type="molecule type" value="Genomic_DNA"/>
</dbReference>
<sequence length="384" mass="43125">MLLNQIDQLILNRTNLLQAVIDAMKEGVVIQNTDGAIVAANPASCEMLGLTEDQLYGRTSIDPRWHSIHEDGTDFPGEDHPAMVTLRTSIPQQDVIMGVHKPDGTLTWIKVNARPLHESNTNSLDGVVVVFTDITEIKMLEERRFQLRLQQERTQILSSFIRSASHEFRTPLSVITSCAQMLAKQTDPIKKMHNLAVVDQEIDHITQLLDKMLLMAELDSMTALDTESVSLSRLLNTLQTHYYRSRKRMIEMQLGSDCVEVNGHGRYLDMALRMILENAIQHTAAADTISISVHTDDDTYYELVIEDTGQGMTPEQRDNAFSRFYRGDKAQTARGFGLGLPIAQRIVQLHKGEIDLHSTSQQGTIVTIRLPRPVHKAAGTKPRP</sequence>
<evidence type="ECO:0000259" key="13">
    <source>
        <dbReference type="PROSITE" id="PS50109"/>
    </source>
</evidence>
<dbReference type="PROSITE" id="PS50109">
    <property type="entry name" value="HIS_KIN"/>
    <property type="match status" value="1"/>
</dbReference>
<dbReference type="InterPro" id="IPR003661">
    <property type="entry name" value="HisK_dim/P_dom"/>
</dbReference>
<dbReference type="CDD" id="cd00130">
    <property type="entry name" value="PAS"/>
    <property type="match status" value="1"/>
</dbReference>
<dbReference type="GO" id="GO:0016020">
    <property type="term" value="C:membrane"/>
    <property type="evidence" value="ECO:0007669"/>
    <property type="project" value="UniProtKB-SubCell"/>
</dbReference>
<keyword evidence="11" id="KW-0902">Two-component regulatory system</keyword>
<evidence type="ECO:0000256" key="2">
    <source>
        <dbReference type="ARBA" id="ARBA00004141"/>
    </source>
</evidence>
<dbReference type="InterPro" id="IPR000014">
    <property type="entry name" value="PAS"/>
</dbReference>
<dbReference type="SUPFAM" id="SSF55874">
    <property type="entry name" value="ATPase domain of HSP90 chaperone/DNA topoisomerase II/histidine kinase"/>
    <property type="match status" value="1"/>
</dbReference>
<evidence type="ECO:0000256" key="9">
    <source>
        <dbReference type="ARBA" id="ARBA00022840"/>
    </source>
</evidence>
<dbReference type="InterPro" id="IPR004358">
    <property type="entry name" value="Sig_transdc_His_kin-like_C"/>
</dbReference>
<dbReference type="InterPro" id="IPR000700">
    <property type="entry name" value="PAS-assoc_C"/>
</dbReference>
<evidence type="ECO:0000256" key="3">
    <source>
        <dbReference type="ARBA" id="ARBA00012438"/>
    </source>
</evidence>
<dbReference type="SMART" id="SM00091">
    <property type="entry name" value="PAS"/>
    <property type="match status" value="1"/>
</dbReference>
<dbReference type="CDD" id="cd00082">
    <property type="entry name" value="HisKA"/>
    <property type="match status" value="1"/>
</dbReference>
<dbReference type="Proteomes" id="UP000594468">
    <property type="component" value="Chromosome"/>
</dbReference>
<evidence type="ECO:0000256" key="1">
    <source>
        <dbReference type="ARBA" id="ARBA00000085"/>
    </source>
</evidence>
<evidence type="ECO:0000256" key="5">
    <source>
        <dbReference type="ARBA" id="ARBA00022679"/>
    </source>
</evidence>
<evidence type="ECO:0000256" key="6">
    <source>
        <dbReference type="ARBA" id="ARBA00022692"/>
    </source>
</evidence>
<evidence type="ECO:0000313" key="16">
    <source>
        <dbReference type="EMBL" id="QPC83841.1"/>
    </source>
</evidence>
<reference evidence="16 17" key="1">
    <citation type="submission" date="2020-02" db="EMBL/GenBank/DDBJ databases">
        <authorList>
            <person name="Zheng R.K."/>
            <person name="Sun C.M."/>
        </authorList>
    </citation>
    <scope>NUCLEOTIDE SEQUENCE [LARGE SCALE GENOMIC DNA]</scope>
    <source>
        <strain evidence="17">rifampicinis</strain>
    </source>
</reference>
<evidence type="ECO:0000259" key="15">
    <source>
        <dbReference type="PROSITE" id="PS50113"/>
    </source>
</evidence>
<keyword evidence="7" id="KW-0547">Nucleotide-binding</keyword>
<keyword evidence="5" id="KW-0808">Transferase</keyword>
<dbReference type="GO" id="GO:0007234">
    <property type="term" value="P:osmosensory signaling via phosphorelay pathway"/>
    <property type="evidence" value="ECO:0007669"/>
    <property type="project" value="TreeGrafter"/>
</dbReference>
<dbReference type="AlphaFoldDB" id="A0A7S8EBE5"/>
<dbReference type="SMART" id="SM00086">
    <property type="entry name" value="PAC"/>
    <property type="match status" value="1"/>
</dbReference>
<dbReference type="GO" id="GO:0000155">
    <property type="term" value="F:phosphorelay sensor kinase activity"/>
    <property type="evidence" value="ECO:0007669"/>
    <property type="project" value="InterPro"/>
</dbReference>
<dbReference type="InterPro" id="IPR005467">
    <property type="entry name" value="His_kinase_dom"/>
</dbReference>
<dbReference type="Pfam" id="PF00512">
    <property type="entry name" value="HisKA"/>
    <property type="match status" value="1"/>
</dbReference>
<evidence type="ECO:0000313" key="17">
    <source>
        <dbReference type="Proteomes" id="UP000594468"/>
    </source>
</evidence>
<dbReference type="GO" id="GO:0005524">
    <property type="term" value="F:ATP binding"/>
    <property type="evidence" value="ECO:0007669"/>
    <property type="project" value="UniProtKB-KW"/>
</dbReference>
<dbReference type="KEGG" id="pmet:G4Y79_05525"/>
<dbReference type="InterPro" id="IPR003594">
    <property type="entry name" value="HATPase_dom"/>
</dbReference>
<dbReference type="PANTHER" id="PTHR42878">
    <property type="entry name" value="TWO-COMPONENT HISTIDINE KINASE"/>
    <property type="match status" value="1"/>
</dbReference>
<evidence type="ECO:0000256" key="10">
    <source>
        <dbReference type="ARBA" id="ARBA00022989"/>
    </source>
</evidence>
<dbReference type="GO" id="GO:0000156">
    <property type="term" value="F:phosphorelay response regulator activity"/>
    <property type="evidence" value="ECO:0007669"/>
    <property type="project" value="TreeGrafter"/>
</dbReference>
<dbReference type="PRINTS" id="PR00344">
    <property type="entry name" value="BCTRLSENSOR"/>
</dbReference>
<dbReference type="Gene3D" id="3.30.450.20">
    <property type="entry name" value="PAS domain"/>
    <property type="match status" value="1"/>
</dbReference>
<feature type="domain" description="Histidine kinase" evidence="13">
    <location>
        <begin position="163"/>
        <end position="374"/>
    </location>
</feature>
<dbReference type="CDD" id="cd00075">
    <property type="entry name" value="HATPase"/>
    <property type="match status" value="1"/>
</dbReference>
<dbReference type="NCBIfam" id="TIGR00229">
    <property type="entry name" value="sensory_box"/>
    <property type="match status" value="1"/>
</dbReference>
<dbReference type="Pfam" id="PF13426">
    <property type="entry name" value="PAS_9"/>
    <property type="match status" value="1"/>
</dbReference>
<evidence type="ECO:0000256" key="4">
    <source>
        <dbReference type="ARBA" id="ARBA00022553"/>
    </source>
</evidence>
<evidence type="ECO:0000259" key="14">
    <source>
        <dbReference type="PROSITE" id="PS50112"/>
    </source>
</evidence>
<dbReference type="EC" id="2.7.13.3" evidence="3"/>
<evidence type="ECO:0000256" key="7">
    <source>
        <dbReference type="ARBA" id="ARBA00022741"/>
    </source>
</evidence>
<keyword evidence="9" id="KW-0067">ATP-binding</keyword>
<dbReference type="PROSITE" id="PS50112">
    <property type="entry name" value="PAS"/>
    <property type="match status" value="1"/>
</dbReference>
<dbReference type="SMART" id="SM00388">
    <property type="entry name" value="HisKA"/>
    <property type="match status" value="1"/>
</dbReference>
<feature type="domain" description="PAS" evidence="14">
    <location>
        <begin position="13"/>
        <end position="61"/>
    </location>
</feature>
<feature type="domain" description="PAC" evidence="15">
    <location>
        <begin position="93"/>
        <end position="146"/>
    </location>
</feature>
<comment type="subcellular location">
    <subcellularLocation>
        <location evidence="2">Membrane</location>
        <topology evidence="2">Multi-pass membrane protein</topology>
    </subcellularLocation>
</comment>
<keyword evidence="6" id="KW-0812">Transmembrane</keyword>
<dbReference type="InterPro" id="IPR050351">
    <property type="entry name" value="BphY/WalK/GraS-like"/>
</dbReference>
<keyword evidence="12" id="KW-0472">Membrane</keyword>
<protein>
    <recommendedName>
        <fullName evidence="3">histidine kinase</fullName>
        <ecNumber evidence="3">2.7.13.3</ecNumber>
    </recommendedName>
</protein>
<keyword evidence="4" id="KW-0597">Phosphoprotein</keyword>
<dbReference type="GO" id="GO:0030295">
    <property type="term" value="F:protein kinase activator activity"/>
    <property type="evidence" value="ECO:0007669"/>
    <property type="project" value="TreeGrafter"/>
</dbReference>
<dbReference type="Gene3D" id="1.10.287.130">
    <property type="match status" value="1"/>
</dbReference>
<keyword evidence="10" id="KW-1133">Transmembrane helix</keyword>
<dbReference type="InterPro" id="IPR036890">
    <property type="entry name" value="HATPase_C_sf"/>
</dbReference>
<gene>
    <name evidence="16" type="ORF">G4Y79_05525</name>
</gene>
<keyword evidence="17" id="KW-1185">Reference proteome</keyword>
<dbReference type="PROSITE" id="PS50113">
    <property type="entry name" value="PAC"/>
    <property type="match status" value="1"/>
</dbReference>
<evidence type="ECO:0000256" key="12">
    <source>
        <dbReference type="ARBA" id="ARBA00023136"/>
    </source>
</evidence>
<comment type="catalytic activity">
    <reaction evidence="1">
        <text>ATP + protein L-histidine = ADP + protein N-phospho-L-histidine.</text>
        <dbReference type="EC" id="2.7.13.3"/>
    </reaction>
</comment>
<dbReference type="RefSeq" id="WP_195171905.1">
    <property type="nucleotide sequence ID" value="NZ_CP062983.1"/>
</dbReference>
<proteinExistence type="predicted"/>
<evidence type="ECO:0000256" key="11">
    <source>
        <dbReference type="ARBA" id="ARBA00023012"/>
    </source>
</evidence>